<reference evidence="3 4" key="1">
    <citation type="submission" date="2017-09" db="EMBL/GenBank/DDBJ databases">
        <title>Depth-based differentiation of microbial function through sediment-hosted aquifers and enrichment of novel symbionts in the deep terrestrial subsurface.</title>
        <authorList>
            <person name="Probst A.J."/>
            <person name="Ladd B."/>
            <person name="Jarett J.K."/>
            <person name="Geller-Mcgrath D.E."/>
            <person name="Sieber C.M."/>
            <person name="Emerson J.B."/>
            <person name="Anantharaman K."/>
            <person name="Thomas B.C."/>
            <person name="Malmstrom R."/>
            <person name="Stieglmeier M."/>
            <person name="Klingl A."/>
            <person name="Woyke T."/>
            <person name="Ryan C.M."/>
            <person name="Banfield J.F."/>
        </authorList>
    </citation>
    <scope>NUCLEOTIDE SEQUENCE [LARGE SCALE GENOMIC DNA]</scope>
    <source>
        <strain evidence="3">CG23_combo_of_CG06-09_8_20_14_all_48_7</strain>
    </source>
</reference>
<accession>A0A2G9Y8Y7</accession>
<dbReference type="Proteomes" id="UP000230392">
    <property type="component" value="Unassembled WGS sequence"/>
</dbReference>
<evidence type="ECO:0000256" key="1">
    <source>
        <dbReference type="ARBA" id="ARBA00038310"/>
    </source>
</evidence>
<comment type="caution">
    <text evidence="3">The sequence shown here is derived from an EMBL/GenBank/DDBJ whole genome shotgun (WGS) entry which is preliminary data.</text>
</comment>
<dbReference type="InterPro" id="IPR052350">
    <property type="entry name" value="Metallo-dep_Lactonases"/>
</dbReference>
<gene>
    <name evidence="3" type="ORF">COX46_05290</name>
</gene>
<dbReference type="EMBL" id="PCRF01000256">
    <property type="protein sequence ID" value="PIP15679.1"/>
    <property type="molecule type" value="Genomic_DNA"/>
</dbReference>
<dbReference type="AlphaFoldDB" id="A0A2G9Y8Y7"/>
<dbReference type="GO" id="GO:0016787">
    <property type="term" value="F:hydrolase activity"/>
    <property type="evidence" value="ECO:0007669"/>
    <property type="project" value="InterPro"/>
</dbReference>
<name>A0A2G9Y8Y7_9BACT</name>
<comment type="similarity">
    <text evidence="1">Belongs to the metallo-dependent hydrolases superfamily.</text>
</comment>
<dbReference type="PANTHER" id="PTHR43569">
    <property type="entry name" value="AMIDOHYDROLASE"/>
    <property type="match status" value="1"/>
</dbReference>
<dbReference type="Gene3D" id="3.20.20.140">
    <property type="entry name" value="Metal-dependent hydrolases"/>
    <property type="match status" value="1"/>
</dbReference>
<feature type="domain" description="Amidohydrolase-related" evidence="2">
    <location>
        <begin position="33"/>
        <end position="269"/>
    </location>
</feature>
<dbReference type="InterPro" id="IPR032466">
    <property type="entry name" value="Metal_Hydrolase"/>
</dbReference>
<dbReference type="InterPro" id="IPR006680">
    <property type="entry name" value="Amidohydro-rel"/>
</dbReference>
<proteinExistence type="inferred from homology"/>
<evidence type="ECO:0000313" key="3">
    <source>
        <dbReference type="EMBL" id="PIP15679.1"/>
    </source>
</evidence>
<organism evidence="3 4">
    <name type="scientific">bacterium (Candidatus Ratteibacteria) CG23_combo_of_CG06-09_8_20_14_all_48_7</name>
    <dbReference type="NCBI Taxonomy" id="2014292"/>
    <lineage>
        <taxon>Bacteria</taxon>
        <taxon>Candidatus Ratteibacteria</taxon>
    </lineage>
</organism>
<evidence type="ECO:0000259" key="2">
    <source>
        <dbReference type="Pfam" id="PF04909"/>
    </source>
</evidence>
<dbReference type="SUPFAM" id="SSF51556">
    <property type="entry name" value="Metallo-dependent hydrolases"/>
    <property type="match status" value="1"/>
</dbReference>
<dbReference type="Pfam" id="PF04909">
    <property type="entry name" value="Amidohydro_2"/>
    <property type="match status" value="1"/>
</dbReference>
<sequence length="354" mass="40834">MKKRKSPLFEVKTVDSNFYENSLRDFLPNRIFDVHVHIWHNKLMKGREDYSRIVKWPSLVAGDNPVEDLLETYRLLFPGKKVTPLVFANLGDRSALEGLNAYVSKSAKKHPIPALIFAVPEWKGKELEEKILAGGFCGTKVYLQYAPLYIPTDEIRIFDFIPHHQLEILDDHGWILMLHIPRPARLKDPVNLAQMVEIEKRYPRVKLIIAHVGRAYCNEDAGNAFEVLAQTKNVMFDISANTNAWVFERLIKAVGPKRILFGSDLPITRMRMRRICEKGIYVNLVPKGLYGDVSGDKHMREVGGQEAERLTFFLYEEIDAFRRAAEATGLTKEDIEDIFYHNAFNLSRKSKKYL</sequence>
<protein>
    <recommendedName>
        <fullName evidence="2">Amidohydrolase-related domain-containing protein</fullName>
    </recommendedName>
</protein>
<dbReference type="PANTHER" id="PTHR43569:SF2">
    <property type="entry name" value="AMIDOHYDROLASE-RELATED DOMAIN-CONTAINING PROTEIN"/>
    <property type="match status" value="1"/>
</dbReference>
<evidence type="ECO:0000313" key="4">
    <source>
        <dbReference type="Proteomes" id="UP000230392"/>
    </source>
</evidence>